<accession>A0A934X1P0</accession>
<feature type="signal peptide" evidence="1">
    <location>
        <begin position="1"/>
        <end position="19"/>
    </location>
</feature>
<evidence type="ECO:0000313" key="3">
    <source>
        <dbReference type="Proteomes" id="UP000611723"/>
    </source>
</evidence>
<dbReference type="PROSITE" id="PS51257">
    <property type="entry name" value="PROKAR_LIPOPROTEIN"/>
    <property type="match status" value="1"/>
</dbReference>
<evidence type="ECO:0000313" key="2">
    <source>
        <dbReference type="EMBL" id="MBK6266686.1"/>
    </source>
</evidence>
<keyword evidence="3" id="KW-1185">Reference proteome</keyword>
<dbReference type="EMBL" id="JAEQBW010000010">
    <property type="protein sequence ID" value="MBK6266686.1"/>
    <property type="molecule type" value="Genomic_DNA"/>
</dbReference>
<sequence>MKFIGKTVMVILSLVISMACEPGLVDDDPMTPQSGTQENTTILLEGNISTQSTEWVYTKSSPISIPQSKIDSIIFQAPLRSVNASPGAEAILFDESNGNKINSSLVISTIRYTIQNKRSANLKGYFSSGDYLLKVGLRSQSSDNPVAMPYEAKLIIYYQP</sequence>
<reference evidence="2" key="1">
    <citation type="submission" date="2021-01" db="EMBL/GenBank/DDBJ databases">
        <title>Marivirga aurantiaca sp. nov., isolated from intertidal surface sediments.</title>
        <authorList>
            <person name="Zhang M."/>
        </authorList>
    </citation>
    <scope>NUCLEOTIDE SEQUENCE</scope>
    <source>
        <strain evidence="2">S37H4</strain>
    </source>
</reference>
<name>A0A934X1P0_9BACT</name>
<evidence type="ECO:0000256" key="1">
    <source>
        <dbReference type="SAM" id="SignalP"/>
    </source>
</evidence>
<organism evidence="2 3">
    <name type="scientific">Marivirga aurantiaca</name>
    <dbReference type="NCBI Taxonomy" id="2802615"/>
    <lineage>
        <taxon>Bacteria</taxon>
        <taxon>Pseudomonadati</taxon>
        <taxon>Bacteroidota</taxon>
        <taxon>Cytophagia</taxon>
        <taxon>Cytophagales</taxon>
        <taxon>Marivirgaceae</taxon>
        <taxon>Marivirga</taxon>
    </lineage>
</organism>
<feature type="chain" id="PRO_5036700765" evidence="1">
    <location>
        <begin position="20"/>
        <end position="160"/>
    </location>
</feature>
<dbReference type="AlphaFoldDB" id="A0A934X1P0"/>
<protein>
    <submittedName>
        <fullName evidence="2">Uncharacterized protein</fullName>
    </submittedName>
</protein>
<gene>
    <name evidence="2" type="ORF">JKA74_16695</name>
</gene>
<dbReference type="RefSeq" id="WP_201432373.1">
    <property type="nucleotide sequence ID" value="NZ_JAEQBW010000010.1"/>
</dbReference>
<keyword evidence="1" id="KW-0732">Signal</keyword>
<comment type="caution">
    <text evidence="2">The sequence shown here is derived from an EMBL/GenBank/DDBJ whole genome shotgun (WGS) entry which is preliminary data.</text>
</comment>
<proteinExistence type="predicted"/>
<dbReference type="Proteomes" id="UP000611723">
    <property type="component" value="Unassembled WGS sequence"/>
</dbReference>